<evidence type="ECO:0000256" key="1">
    <source>
        <dbReference type="ARBA" id="ARBA00004123"/>
    </source>
</evidence>
<keyword evidence="5" id="KW-0539">Nucleus</keyword>
<dbReference type="InterPro" id="IPR036864">
    <property type="entry name" value="Zn2-C6_fun-type_DNA-bd_sf"/>
</dbReference>
<evidence type="ECO:0000256" key="6">
    <source>
        <dbReference type="SAM" id="MobiDB-lite"/>
    </source>
</evidence>
<dbReference type="Pfam" id="PF11951">
    <property type="entry name" value="Fungal_trans_2"/>
    <property type="match status" value="1"/>
</dbReference>
<protein>
    <submittedName>
        <fullName evidence="8">Fungal-specific transcription factor domain-containing protein</fullName>
    </submittedName>
</protein>
<comment type="subcellular location">
    <subcellularLocation>
        <location evidence="1">Nucleus</location>
    </subcellularLocation>
</comment>
<reference evidence="8" key="1">
    <citation type="journal article" date="2023" name="IMA Fungus">
        <title>Comparative genomic study of the Penicillium genus elucidates a diverse pangenome and 15 lateral gene transfer events.</title>
        <authorList>
            <person name="Petersen C."/>
            <person name="Sorensen T."/>
            <person name="Nielsen M.R."/>
            <person name="Sondergaard T.E."/>
            <person name="Sorensen J.L."/>
            <person name="Fitzpatrick D.A."/>
            <person name="Frisvad J.C."/>
            <person name="Nielsen K.L."/>
        </authorList>
    </citation>
    <scope>NUCLEOTIDE SEQUENCE</scope>
    <source>
        <strain evidence="8">IBT 17514</strain>
    </source>
</reference>
<dbReference type="GO" id="GO:0000976">
    <property type="term" value="F:transcription cis-regulatory region binding"/>
    <property type="evidence" value="ECO:0007669"/>
    <property type="project" value="TreeGrafter"/>
</dbReference>
<reference evidence="8" key="2">
    <citation type="submission" date="2023-01" db="EMBL/GenBank/DDBJ databases">
        <authorList>
            <person name="Petersen C."/>
        </authorList>
    </citation>
    <scope>NUCLEOTIDE SEQUENCE</scope>
    <source>
        <strain evidence="8">IBT 17514</strain>
    </source>
</reference>
<gene>
    <name evidence="8" type="ORF">N7493_011749</name>
</gene>
<dbReference type="GO" id="GO:0008270">
    <property type="term" value="F:zinc ion binding"/>
    <property type="evidence" value="ECO:0007669"/>
    <property type="project" value="InterPro"/>
</dbReference>
<dbReference type="GO" id="GO:0000981">
    <property type="term" value="F:DNA-binding transcription factor activity, RNA polymerase II-specific"/>
    <property type="evidence" value="ECO:0007669"/>
    <property type="project" value="InterPro"/>
</dbReference>
<feature type="region of interest" description="Disordered" evidence="6">
    <location>
        <begin position="180"/>
        <end position="209"/>
    </location>
</feature>
<keyword evidence="3" id="KW-0238">DNA-binding</keyword>
<feature type="compositionally biased region" description="Polar residues" evidence="6">
    <location>
        <begin position="68"/>
        <end position="77"/>
    </location>
</feature>
<accession>A0AAD6HAE1</accession>
<keyword evidence="9" id="KW-1185">Reference proteome</keyword>
<dbReference type="EMBL" id="JAQJAN010000023">
    <property type="protein sequence ID" value="KAJ5703360.1"/>
    <property type="molecule type" value="Genomic_DNA"/>
</dbReference>
<evidence type="ECO:0000256" key="4">
    <source>
        <dbReference type="ARBA" id="ARBA00023163"/>
    </source>
</evidence>
<dbReference type="GO" id="GO:0045944">
    <property type="term" value="P:positive regulation of transcription by RNA polymerase II"/>
    <property type="evidence" value="ECO:0007669"/>
    <property type="project" value="TreeGrafter"/>
</dbReference>
<evidence type="ECO:0000313" key="9">
    <source>
        <dbReference type="Proteomes" id="UP001215712"/>
    </source>
</evidence>
<evidence type="ECO:0000256" key="2">
    <source>
        <dbReference type="ARBA" id="ARBA00023015"/>
    </source>
</evidence>
<dbReference type="InterPro" id="IPR001138">
    <property type="entry name" value="Zn2Cys6_DnaBD"/>
</dbReference>
<evidence type="ECO:0000256" key="3">
    <source>
        <dbReference type="ARBA" id="ARBA00023125"/>
    </source>
</evidence>
<keyword evidence="4" id="KW-0804">Transcription</keyword>
<evidence type="ECO:0000259" key="7">
    <source>
        <dbReference type="PROSITE" id="PS50048"/>
    </source>
</evidence>
<evidence type="ECO:0000256" key="5">
    <source>
        <dbReference type="ARBA" id="ARBA00023242"/>
    </source>
</evidence>
<feature type="domain" description="Zn(2)-C6 fungal-type" evidence="7">
    <location>
        <begin position="24"/>
        <end position="54"/>
    </location>
</feature>
<dbReference type="PROSITE" id="PS50048">
    <property type="entry name" value="ZN2_CY6_FUNGAL_2"/>
    <property type="match status" value="1"/>
</dbReference>
<dbReference type="Gene3D" id="4.10.240.10">
    <property type="entry name" value="Zn(2)-C6 fungal-type DNA-binding domain"/>
    <property type="match status" value="1"/>
</dbReference>
<dbReference type="SMART" id="SM00066">
    <property type="entry name" value="GAL4"/>
    <property type="match status" value="1"/>
</dbReference>
<organism evidence="8 9">
    <name type="scientific">Penicillium malachiteum</name>
    <dbReference type="NCBI Taxonomy" id="1324776"/>
    <lineage>
        <taxon>Eukaryota</taxon>
        <taxon>Fungi</taxon>
        <taxon>Dikarya</taxon>
        <taxon>Ascomycota</taxon>
        <taxon>Pezizomycotina</taxon>
        <taxon>Eurotiomycetes</taxon>
        <taxon>Eurotiomycetidae</taxon>
        <taxon>Eurotiales</taxon>
        <taxon>Aspergillaceae</taxon>
        <taxon>Penicillium</taxon>
    </lineage>
</organism>
<sequence>MAKPQGAMRHKRKSRGRGLRATTGCLICKRRHVKCDEVHPQCGPCAKGQRPCMYAPRDSPYNRPSPVEETSQSPTDLPNIDIPNQRNSLHEPLQVLVDACDQEQPIHYSSPHLEAQAATDTIVPDNPASAGAVVPIARSPYTYAPSPGTESSYSSRAAPLGWFELLATDAANADERFLLSPPQQFPRTHAHTHSQVDTGEDPLNSSNLRPRTLRESQSFNAAAFPQDPEIAQRLASQTPELSSAISTVPSSWSSEYLIDLSPLEHYLFQYFVRTSSKWLDFYDPEKHFASSVPQLSLRNVGLMRALLALAARHHSLSEGEVTYPGGVPVRSGDNSSHGESPIDRNLAVQYYFESLHYLNKAMQHSSYARSRELIATAILISTYEMIDGSNQDWERHLKGVFWIQRFQDNDGESGGLRSAVWWAWIRQDVWVAMRERRRVFSFWNPKKLVSELSAPELATRATYLLAQCVNYASKEEQGASDLERRLDRGSELLFMLQEWHAHLPLEYNPLPVMPSTEIFPPIWVHPPSYAAALQVHSLARILVILHRPSSGGAEDFRAAQKLLTLSINTICGIARSVDENDQAANIVSLHTTFGAGIVSIQGTLAFEFLEKGTRIGIRERLVSRFVEVIIAQSTWVLEDFSNLRKVSDASCIDLIPIFHRLSAYASPDLASA</sequence>
<dbReference type="AlphaFoldDB" id="A0AAD6HAE1"/>
<dbReference type="Pfam" id="PF00172">
    <property type="entry name" value="Zn_clus"/>
    <property type="match status" value="1"/>
</dbReference>
<dbReference type="GO" id="GO:0005634">
    <property type="term" value="C:nucleus"/>
    <property type="evidence" value="ECO:0007669"/>
    <property type="project" value="UniProtKB-SubCell"/>
</dbReference>
<dbReference type="PANTHER" id="PTHR37534:SF3">
    <property type="entry name" value="ZN(II)2CYS6 TRANSCRIPTION FACTOR (EUROFUNG)"/>
    <property type="match status" value="1"/>
</dbReference>
<dbReference type="Proteomes" id="UP001215712">
    <property type="component" value="Unassembled WGS sequence"/>
</dbReference>
<feature type="compositionally biased region" description="Polar residues" evidence="6">
    <location>
        <begin position="193"/>
        <end position="209"/>
    </location>
</feature>
<evidence type="ECO:0000313" key="8">
    <source>
        <dbReference type="EMBL" id="KAJ5703360.1"/>
    </source>
</evidence>
<proteinExistence type="predicted"/>
<dbReference type="CDD" id="cd00067">
    <property type="entry name" value="GAL4"/>
    <property type="match status" value="1"/>
</dbReference>
<comment type="caution">
    <text evidence="8">The sequence shown here is derived from an EMBL/GenBank/DDBJ whole genome shotgun (WGS) entry which is preliminary data.</text>
</comment>
<dbReference type="PANTHER" id="PTHR37534">
    <property type="entry name" value="TRANSCRIPTIONAL ACTIVATOR PROTEIN UGA3"/>
    <property type="match status" value="1"/>
</dbReference>
<keyword evidence="2" id="KW-0805">Transcription regulation</keyword>
<dbReference type="PROSITE" id="PS00463">
    <property type="entry name" value="ZN2_CY6_FUNGAL_1"/>
    <property type="match status" value="1"/>
</dbReference>
<name>A0AAD6HAE1_9EURO</name>
<dbReference type="InterPro" id="IPR021858">
    <property type="entry name" value="Fun_TF"/>
</dbReference>
<feature type="region of interest" description="Disordered" evidence="6">
    <location>
        <begin position="56"/>
        <end position="77"/>
    </location>
</feature>
<dbReference type="SUPFAM" id="SSF57701">
    <property type="entry name" value="Zn2/Cys6 DNA-binding domain"/>
    <property type="match status" value="1"/>
</dbReference>